<comment type="caution">
    <text evidence="2">The sequence shown here is derived from an EMBL/GenBank/DDBJ whole genome shotgun (WGS) entry which is preliminary data.</text>
</comment>
<evidence type="ECO:0000313" key="3">
    <source>
        <dbReference type="Proteomes" id="UP000641646"/>
    </source>
</evidence>
<dbReference type="EMBL" id="JACJPW010000099">
    <property type="protein sequence ID" value="MBD2184923.1"/>
    <property type="molecule type" value="Genomic_DNA"/>
</dbReference>
<protein>
    <submittedName>
        <fullName evidence="2">Uncharacterized protein</fullName>
    </submittedName>
</protein>
<dbReference type="InterPro" id="IPR046599">
    <property type="entry name" value="DUF6658"/>
</dbReference>
<accession>A0A926VKH8</accession>
<sequence length="188" mass="20703">MNKVVSFIKQFNFLRVLTVFFAGVILFVSTACGSPSVQAKALDRNPRPEIPEGAVTNTYKGGMNDFSDVDPRFDESKANKKADRLVNNAEHNIEYRADSPEQYGRNYRSGTPLGERVQNIGENIGESATNTAKDVAKGTRRGIENIKDNSQDAAKDVSRSADIAKDRAGQAADNTKHGLDKVFNQDKY</sequence>
<feature type="region of interest" description="Disordered" evidence="1">
    <location>
        <begin position="123"/>
        <end position="188"/>
    </location>
</feature>
<proteinExistence type="predicted"/>
<evidence type="ECO:0000313" key="2">
    <source>
        <dbReference type="EMBL" id="MBD2184923.1"/>
    </source>
</evidence>
<dbReference type="Proteomes" id="UP000641646">
    <property type="component" value="Unassembled WGS sequence"/>
</dbReference>
<dbReference type="Pfam" id="PF20363">
    <property type="entry name" value="DUF6658"/>
    <property type="match status" value="1"/>
</dbReference>
<keyword evidence="3" id="KW-1185">Reference proteome</keyword>
<feature type="region of interest" description="Disordered" evidence="1">
    <location>
        <begin position="39"/>
        <end position="61"/>
    </location>
</feature>
<dbReference type="AlphaFoldDB" id="A0A926VKH8"/>
<feature type="compositionally biased region" description="Basic and acidic residues" evidence="1">
    <location>
        <begin position="134"/>
        <end position="188"/>
    </location>
</feature>
<feature type="compositionally biased region" description="Basic and acidic residues" evidence="1">
    <location>
        <begin position="41"/>
        <end position="50"/>
    </location>
</feature>
<name>A0A926VKH8_9CYAN</name>
<gene>
    <name evidence="2" type="ORF">H6G03_28275</name>
</gene>
<dbReference type="PROSITE" id="PS51257">
    <property type="entry name" value="PROKAR_LIPOPROTEIN"/>
    <property type="match status" value="1"/>
</dbReference>
<dbReference type="RefSeq" id="WP_190472273.1">
    <property type="nucleotide sequence ID" value="NZ_JACJPW010000099.1"/>
</dbReference>
<evidence type="ECO:0000256" key="1">
    <source>
        <dbReference type="SAM" id="MobiDB-lite"/>
    </source>
</evidence>
<reference evidence="2" key="1">
    <citation type="journal article" date="2015" name="ISME J.">
        <title>Draft Genome Sequence of Streptomyces incarnatus NRRL8089, which Produces the Nucleoside Antibiotic Sinefungin.</title>
        <authorList>
            <person name="Oshima K."/>
            <person name="Hattori M."/>
            <person name="Shimizu H."/>
            <person name="Fukuda K."/>
            <person name="Nemoto M."/>
            <person name="Inagaki K."/>
            <person name="Tamura T."/>
        </authorList>
    </citation>
    <scope>NUCLEOTIDE SEQUENCE</scope>
    <source>
        <strain evidence="2">FACHB-1375</strain>
    </source>
</reference>
<organism evidence="2 3">
    <name type="scientific">Aerosakkonema funiforme FACHB-1375</name>
    <dbReference type="NCBI Taxonomy" id="2949571"/>
    <lineage>
        <taxon>Bacteria</taxon>
        <taxon>Bacillati</taxon>
        <taxon>Cyanobacteriota</taxon>
        <taxon>Cyanophyceae</taxon>
        <taxon>Oscillatoriophycideae</taxon>
        <taxon>Aerosakkonematales</taxon>
        <taxon>Aerosakkonemataceae</taxon>
        <taxon>Aerosakkonema</taxon>
    </lineage>
</organism>
<reference evidence="2" key="2">
    <citation type="submission" date="2020-08" db="EMBL/GenBank/DDBJ databases">
        <authorList>
            <person name="Chen M."/>
            <person name="Teng W."/>
            <person name="Zhao L."/>
            <person name="Hu C."/>
            <person name="Zhou Y."/>
            <person name="Han B."/>
            <person name="Song L."/>
            <person name="Shu W."/>
        </authorList>
    </citation>
    <scope>NUCLEOTIDE SEQUENCE</scope>
    <source>
        <strain evidence="2">FACHB-1375</strain>
    </source>
</reference>